<dbReference type="PANTHER" id="PTHR42760:SF133">
    <property type="entry name" value="3-OXOACYL-[ACYL-CARRIER-PROTEIN] REDUCTASE"/>
    <property type="match status" value="1"/>
</dbReference>
<dbReference type="EMBL" id="VBAO01000414">
    <property type="protein sequence ID" value="TMI77970.1"/>
    <property type="molecule type" value="Genomic_DNA"/>
</dbReference>
<dbReference type="Pfam" id="PF00106">
    <property type="entry name" value="adh_short"/>
    <property type="match status" value="1"/>
</dbReference>
<accession>A0A537J346</accession>
<comment type="caution">
    <text evidence="5">The sequence shown here is derived from an EMBL/GenBank/DDBJ whole genome shotgun (WGS) entry which is preliminary data.</text>
</comment>
<proteinExistence type="inferred from homology"/>
<dbReference type="GO" id="GO:0016616">
    <property type="term" value="F:oxidoreductase activity, acting on the CH-OH group of donors, NAD or NADP as acceptor"/>
    <property type="evidence" value="ECO:0007669"/>
    <property type="project" value="TreeGrafter"/>
</dbReference>
<reference evidence="5 6" key="1">
    <citation type="journal article" date="2019" name="Nat. Microbiol.">
        <title>Mediterranean grassland soil C-N compound turnover is dependent on rainfall and depth, and is mediated by genomically divergent microorganisms.</title>
        <authorList>
            <person name="Diamond S."/>
            <person name="Andeer P.F."/>
            <person name="Li Z."/>
            <person name="Crits-Christoph A."/>
            <person name="Burstein D."/>
            <person name="Anantharaman K."/>
            <person name="Lane K.R."/>
            <person name="Thomas B.C."/>
            <person name="Pan C."/>
            <person name="Northen T.R."/>
            <person name="Banfield J.F."/>
        </authorList>
    </citation>
    <scope>NUCLEOTIDE SEQUENCE [LARGE SCALE GENOMIC DNA]</scope>
    <source>
        <strain evidence="5">NP_7</strain>
    </source>
</reference>
<evidence type="ECO:0000256" key="2">
    <source>
        <dbReference type="ARBA" id="ARBA00023002"/>
    </source>
</evidence>
<gene>
    <name evidence="5" type="ORF">E6H04_13260</name>
</gene>
<dbReference type="InterPro" id="IPR036291">
    <property type="entry name" value="NAD(P)-bd_dom_sf"/>
</dbReference>
<feature type="region of interest" description="Disordered" evidence="4">
    <location>
        <begin position="224"/>
        <end position="253"/>
    </location>
</feature>
<evidence type="ECO:0000313" key="6">
    <source>
        <dbReference type="Proteomes" id="UP000320048"/>
    </source>
</evidence>
<dbReference type="PRINTS" id="PR00081">
    <property type="entry name" value="GDHRDH"/>
</dbReference>
<dbReference type="Proteomes" id="UP000320048">
    <property type="component" value="Unassembled WGS sequence"/>
</dbReference>
<dbReference type="PANTHER" id="PTHR42760">
    <property type="entry name" value="SHORT-CHAIN DEHYDROGENASES/REDUCTASES FAMILY MEMBER"/>
    <property type="match status" value="1"/>
</dbReference>
<name>A0A537J346_9BACT</name>
<comment type="similarity">
    <text evidence="1 3">Belongs to the short-chain dehydrogenases/reductases (SDR) family.</text>
</comment>
<dbReference type="SUPFAM" id="SSF51735">
    <property type="entry name" value="NAD(P)-binding Rossmann-fold domains"/>
    <property type="match status" value="1"/>
</dbReference>
<dbReference type="InterPro" id="IPR020904">
    <property type="entry name" value="Sc_DH/Rdtase_CS"/>
</dbReference>
<dbReference type="PRINTS" id="PR00080">
    <property type="entry name" value="SDRFAMILY"/>
</dbReference>
<evidence type="ECO:0000256" key="3">
    <source>
        <dbReference type="RuleBase" id="RU000363"/>
    </source>
</evidence>
<evidence type="ECO:0000256" key="4">
    <source>
        <dbReference type="SAM" id="MobiDB-lite"/>
    </source>
</evidence>
<evidence type="ECO:0000313" key="5">
    <source>
        <dbReference type="EMBL" id="TMI77970.1"/>
    </source>
</evidence>
<dbReference type="Gene3D" id="3.40.50.720">
    <property type="entry name" value="NAD(P)-binding Rossmann-like Domain"/>
    <property type="match status" value="1"/>
</dbReference>
<sequence length="271" mass="28675">MRTGASYASLAQRRGRGGSVDLKGSVAIVTGGTGGLGRRICRSLAQHGVRVAVCYQRRKVEAEAVAGELQALGGRAAPFQVDVVEAGSVDRLVAEVARTFGRVDILINDAAYNKWIPFQRLGDLALDDWNQILTTNLTGPFLCIKAVAPVMKRQAQGRIVNVSSIAGFSPTGSSIAYAVSKSGLNHLTRCMAVALAPEILVNGVAPGYMEGTRMSENLAPEYRQRATQGAALQRPTDKDDVDHGADARGRRGARLPLRAPAILTGGGSPWV</sequence>
<dbReference type="InterPro" id="IPR002347">
    <property type="entry name" value="SDR_fam"/>
</dbReference>
<protein>
    <submittedName>
        <fullName evidence="5">SDR family oxidoreductase</fullName>
    </submittedName>
</protein>
<dbReference type="CDD" id="cd05233">
    <property type="entry name" value="SDR_c"/>
    <property type="match status" value="1"/>
</dbReference>
<feature type="compositionally biased region" description="Basic and acidic residues" evidence="4">
    <location>
        <begin position="235"/>
        <end position="249"/>
    </location>
</feature>
<dbReference type="PROSITE" id="PS00061">
    <property type="entry name" value="ADH_SHORT"/>
    <property type="match status" value="1"/>
</dbReference>
<dbReference type="FunFam" id="3.40.50.720:FF:000084">
    <property type="entry name" value="Short-chain dehydrogenase reductase"/>
    <property type="match status" value="1"/>
</dbReference>
<dbReference type="AlphaFoldDB" id="A0A537J346"/>
<keyword evidence="2" id="KW-0560">Oxidoreductase</keyword>
<evidence type="ECO:0000256" key="1">
    <source>
        <dbReference type="ARBA" id="ARBA00006484"/>
    </source>
</evidence>
<organism evidence="5 6">
    <name type="scientific">Candidatus Segetimicrobium genomatis</name>
    <dbReference type="NCBI Taxonomy" id="2569760"/>
    <lineage>
        <taxon>Bacteria</taxon>
        <taxon>Bacillati</taxon>
        <taxon>Candidatus Sysuimicrobiota</taxon>
        <taxon>Candidatus Sysuimicrobiia</taxon>
        <taxon>Candidatus Sysuimicrobiales</taxon>
        <taxon>Candidatus Segetimicrobiaceae</taxon>
        <taxon>Candidatus Segetimicrobium</taxon>
    </lineage>
</organism>